<reference evidence="2 3" key="1">
    <citation type="submission" date="2018-06" db="EMBL/GenBank/DDBJ databases">
        <title>Genome analysis of cellulolytic fungus Trichoderma lentiforme CFAM-422.</title>
        <authorList>
            <person name="Steindorff A.S."/>
            <person name="Formighieri E.F."/>
            <person name="Midorikawa G.E.O."/>
            <person name="Tamietti M.S."/>
            <person name="Ramos E.Z."/>
            <person name="Silva A.S."/>
            <person name="Bon E.P.S."/>
            <person name="Mendes T.D."/>
            <person name="Damaso M.C.T."/>
            <person name="Favaro L.C.L."/>
        </authorList>
    </citation>
    <scope>NUCLEOTIDE SEQUENCE [LARGE SCALE GENOMIC DNA]</scope>
    <source>
        <strain evidence="2 3">CFAM-422</strain>
    </source>
</reference>
<name>A0A9P5CCG5_9HYPO</name>
<evidence type="ECO:0000313" key="2">
    <source>
        <dbReference type="EMBL" id="KAF3072270.1"/>
    </source>
</evidence>
<dbReference type="InterPro" id="IPR001810">
    <property type="entry name" value="F-box_dom"/>
</dbReference>
<dbReference type="Pfam" id="PF00646">
    <property type="entry name" value="F-box"/>
    <property type="match status" value="1"/>
</dbReference>
<keyword evidence="3" id="KW-1185">Reference proteome</keyword>
<accession>A0A9P5CCG5</accession>
<organism evidence="2 3">
    <name type="scientific">Trichoderma lentiforme</name>
    <dbReference type="NCBI Taxonomy" id="1567552"/>
    <lineage>
        <taxon>Eukaryota</taxon>
        <taxon>Fungi</taxon>
        <taxon>Dikarya</taxon>
        <taxon>Ascomycota</taxon>
        <taxon>Pezizomycotina</taxon>
        <taxon>Sordariomycetes</taxon>
        <taxon>Hypocreomycetidae</taxon>
        <taxon>Hypocreales</taxon>
        <taxon>Hypocreaceae</taxon>
        <taxon>Trichoderma</taxon>
    </lineage>
</organism>
<dbReference type="SUPFAM" id="SSF81383">
    <property type="entry name" value="F-box domain"/>
    <property type="match status" value="1"/>
</dbReference>
<feature type="domain" description="F-box" evidence="1">
    <location>
        <begin position="29"/>
        <end position="75"/>
    </location>
</feature>
<comment type="caution">
    <text evidence="2">The sequence shown here is derived from an EMBL/GenBank/DDBJ whole genome shotgun (WGS) entry which is preliminary data.</text>
</comment>
<dbReference type="Proteomes" id="UP000801864">
    <property type="component" value="Unassembled WGS sequence"/>
</dbReference>
<protein>
    <recommendedName>
        <fullName evidence="1">F-box domain-containing protein</fullName>
    </recommendedName>
</protein>
<evidence type="ECO:0000259" key="1">
    <source>
        <dbReference type="PROSITE" id="PS50181"/>
    </source>
</evidence>
<proteinExistence type="predicted"/>
<dbReference type="AlphaFoldDB" id="A0A9P5CCG5"/>
<dbReference type="PROSITE" id="PS50181">
    <property type="entry name" value="FBOX"/>
    <property type="match status" value="1"/>
</dbReference>
<sequence>MGLILSSLRFLRRLLGYGDNASNGNVNEMHPLYQLPPELFRMIINNLDLHDEFVLSQTSRGLRAVFCRHWEWEISQLPSNDRSRFWAGLAFIFPDYWACPQCCRLHPIDESDTPNSPRNPPCGADLSLRMINPGGYSYSLQQNHIQNALKLSRMGNSHQNYLDSLMRPHQLSRMTEFMFEPSFTETYTARPRIINGRFILQQEWLITDEISIMRPLFDHITIPGCPHLNVFGKGIMHSKWWKRTGARMTQGSNPRLRANIFLEQAIENAIIYEGCGVICSCPRCPTDFEVKVSEDMLTATIRAWHDFGGEGAPVDTGWDAHVKTPGLSDWTYEELRFGHVPGSIERLWVYTPEESELAIQHWASREVNS</sequence>
<dbReference type="InterPro" id="IPR036047">
    <property type="entry name" value="F-box-like_dom_sf"/>
</dbReference>
<evidence type="ECO:0000313" key="3">
    <source>
        <dbReference type="Proteomes" id="UP000801864"/>
    </source>
</evidence>
<dbReference type="EMBL" id="QLNT01000008">
    <property type="protein sequence ID" value="KAF3072270.1"/>
    <property type="molecule type" value="Genomic_DNA"/>
</dbReference>
<gene>
    <name evidence="2" type="ORF">CFAM422_005430</name>
</gene>